<accession>A0AB39C324</accession>
<evidence type="ECO:0008006" key="2">
    <source>
        <dbReference type="Google" id="ProtNLM"/>
    </source>
</evidence>
<dbReference type="EMBL" id="PP926510">
    <property type="protein sequence ID" value="XDJ01045.1"/>
    <property type="molecule type" value="Genomic_DNA"/>
</dbReference>
<organism evidence="1">
    <name type="scientific">Klebsiella phage PMBT64</name>
    <dbReference type="NCBI Taxonomy" id="3229740"/>
    <lineage>
        <taxon>Viruses</taxon>
        <taxon>Duplodnaviria</taxon>
        <taxon>Heunggongvirae</taxon>
        <taxon>Uroviricota</taxon>
        <taxon>Caudoviricetes</taxon>
    </lineage>
</organism>
<evidence type="ECO:0000313" key="1">
    <source>
        <dbReference type="EMBL" id="XDJ01045.1"/>
    </source>
</evidence>
<proteinExistence type="predicted"/>
<protein>
    <recommendedName>
        <fullName evidence="2">Phage protein</fullName>
    </recommendedName>
</protein>
<name>A0AB39C324_9CAUD</name>
<reference evidence="1" key="1">
    <citation type="submission" date="2024-06" db="EMBL/GenBank/DDBJ databases">
        <title>This phage originates from the Bacteriophage catalogue of the Bacteriophage Competence Centre, Department of Microbiology und Biotechnology, Max Rubner-Institut, Kiel, Germany.</title>
        <authorList>
            <person name="Sprotte S."/>
            <person name="Brinks E."/>
            <person name="Hille F."/>
        </authorList>
    </citation>
    <scope>NUCLEOTIDE SEQUENCE</scope>
</reference>
<sequence>MTKKQVVFRQNSAKTCKLSSAYTGVNIVV</sequence>